<keyword evidence="2" id="KW-1185">Reference proteome</keyword>
<accession>A0ABP6M8Z3</accession>
<evidence type="ECO:0000313" key="2">
    <source>
        <dbReference type="Proteomes" id="UP001501637"/>
    </source>
</evidence>
<comment type="caution">
    <text evidence="1">The sequence shown here is derived from an EMBL/GenBank/DDBJ whole genome shotgun (WGS) entry which is preliminary data.</text>
</comment>
<gene>
    <name evidence="1" type="ORF">GCM10010449_12540</name>
</gene>
<reference evidence="2" key="1">
    <citation type="journal article" date="2019" name="Int. J. Syst. Evol. Microbiol.">
        <title>The Global Catalogue of Microorganisms (GCM) 10K type strain sequencing project: providing services to taxonomists for standard genome sequencing and annotation.</title>
        <authorList>
            <consortium name="The Broad Institute Genomics Platform"/>
            <consortium name="The Broad Institute Genome Sequencing Center for Infectious Disease"/>
            <person name="Wu L."/>
            <person name="Ma J."/>
        </authorList>
    </citation>
    <scope>NUCLEOTIDE SEQUENCE [LARGE SCALE GENOMIC DNA]</scope>
    <source>
        <strain evidence="2">JCM 9092</strain>
    </source>
</reference>
<dbReference type="EMBL" id="BAAAUG010000022">
    <property type="protein sequence ID" value="GAA3090289.1"/>
    <property type="molecule type" value="Genomic_DNA"/>
</dbReference>
<proteinExistence type="predicted"/>
<dbReference type="RefSeq" id="WP_344519438.1">
    <property type="nucleotide sequence ID" value="NZ_BAAAUG010000022.1"/>
</dbReference>
<dbReference type="Proteomes" id="UP001501637">
    <property type="component" value="Unassembled WGS sequence"/>
</dbReference>
<sequence>MTAADPAARQDILRREAEALRARVAAAQASLELIQCAVDCGQEDITRCGHFRQSVAERTGG</sequence>
<organism evidence="1 2">
    <name type="scientific">Streptomyces rectiviolaceus</name>
    <dbReference type="NCBI Taxonomy" id="332591"/>
    <lineage>
        <taxon>Bacteria</taxon>
        <taxon>Bacillati</taxon>
        <taxon>Actinomycetota</taxon>
        <taxon>Actinomycetes</taxon>
        <taxon>Kitasatosporales</taxon>
        <taxon>Streptomycetaceae</taxon>
        <taxon>Streptomyces</taxon>
    </lineage>
</organism>
<name>A0ABP6M8Z3_9ACTN</name>
<evidence type="ECO:0000313" key="1">
    <source>
        <dbReference type="EMBL" id="GAA3090289.1"/>
    </source>
</evidence>
<protein>
    <submittedName>
        <fullName evidence="1">Uncharacterized protein</fullName>
    </submittedName>
</protein>